<organism evidence="1 2">
    <name type="scientific">Ignelater luminosus</name>
    <name type="common">Cucubano</name>
    <name type="synonym">Pyrophorus luminosus</name>
    <dbReference type="NCBI Taxonomy" id="2038154"/>
    <lineage>
        <taxon>Eukaryota</taxon>
        <taxon>Metazoa</taxon>
        <taxon>Ecdysozoa</taxon>
        <taxon>Arthropoda</taxon>
        <taxon>Hexapoda</taxon>
        <taxon>Insecta</taxon>
        <taxon>Pterygota</taxon>
        <taxon>Neoptera</taxon>
        <taxon>Endopterygota</taxon>
        <taxon>Coleoptera</taxon>
        <taxon>Polyphaga</taxon>
        <taxon>Elateriformia</taxon>
        <taxon>Elateroidea</taxon>
        <taxon>Elateridae</taxon>
        <taxon>Agrypninae</taxon>
        <taxon>Pyrophorini</taxon>
        <taxon>Ignelater</taxon>
    </lineage>
</organism>
<dbReference type="AlphaFoldDB" id="A0A8K0GCJ9"/>
<comment type="caution">
    <text evidence="1">The sequence shown here is derived from an EMBL/GenBank/DDBJ whole genome shotgun (WGS) entry which is preliminary data.</text>
</comment>
<gene>
    <name evidence="1" type="ORF">ILUMI_12171</name>
</gene>
<dbReference type="PANTHER" id="PTHR31094:SF2">
    <property type="entry name" value="RIKEN CDNA 2310061I04 GENE"/>
    <property type="match status" value="1"/>
</dbReference>
<dbReference type="OrthoDB" id="44820at2759"/>
<evidence type="ECO:0000313" key="1">
    <source>
        <dbReference type="EMBL" id="KAF2894001.1"/>
    </source>
</evidence>
<evidence type="ECO:0000313" key="2">
    <source>
        <dbReference type="Proteomes" id="UP000801492"/>
    </source>
</evidence>
<dbReference type="EMBL" id="VTPC01007449">
    <property type="protein sequence ID" value="KAF2894001.1"/>
    <property type="molecule type" value="Genomic_DNA"/>
</dbReference>
<dbReference type="InterPro" id="IPR018790">
    <property type="entry name" value="DUF2358"/>
</dbReference>
<reference evidence="1" key="1">
    <citation type="submission" date="2019-08" db="EMBL/GenBank/DDBJ databases">
        <title>The genome of the North American firefly Photinus pyralis.</title>
        <authorList>
            <consortium name="Photinus pyralis genome working group"/>
            <person name="Fallon T.R."/>
            <person name="Sander Lower S.E."/>
            <person name="Weng J.-K."/>
        </authorList>
    </citation>
    <scope>NUCLEOTIDE SEQUENCE</scope>
    <source>
        <strain evidence="1">TRF0915ILg1</strain>
        <tissue evidence="1">Whole body</tissue>
    </source>
</reference>
<dbReference type="Proteomes" id="UP000801492">
    <property type="component" value="Unassembled WGS sequence"/>
</dbReference>
<keyword evidence="2" id="KW-1185">Reference proteome</keyword>
<accession>A0A8K0GCJ9</accession>
<proteinExistence type="predicted"/>
<dbReference type="PANTHER" id="PTHR31094">
    <property type="entry name" value="RIKEN CDNA 2310061I04 GENE"/>
    <property type="match status" value="1"/>
</dbReference>
<protein>
    <submittedName>
        <fullName evidence="1">Uncharacterized protein</fullName>
    </submittedName>
</protein>
<sequence length="328" mass="38225">MALCLKSWANRTCNLSSIVSHRINILKYDKYAVTRLRQCMKLSTCTSNNTYEITNSKHKNVYEDNSDEVERNKFSSIDNRELVTDNIERVNVPNSLAKIITNQYSTNIVKLNNESSYLQSKIKSENRDYIVGKTEVLHNKDTDVPTDRPSSEKLDHVYRKLADTLPKLFVQSLDYSIYHPNIVLENNIQGKRSVGLYEYIKQVAFLRTVGHVKFAYVKYEILKITKHPEDFSVKVRWTIRGISGFKVIFMFWKYKLWNFKELFDKSETWYDGFSTYYVDGEGKIYKHIIDKMMPDMDTEPTHTGSPIDTAKLALIVGVIPRFSDFVSL</sequence>
<dbReference type="Pfam" id="PF10184">
    <property type="entry name" value="DUF2358"/>
    <property type="match status" value="1"/>
</dbReference>
<name>A0A8K0GCJ9_IGNLU</name>